<dbReference type="InterPro" id="IPR011009">
    <property type="entry name" value="Kinase-like_dom_sf"/>
</dbReference>
<dbReference type="EMBL" id="CAJOBJ010052671">
    <property type="protein sequence ID" value="CAF4381016.1"/>
    <property type="molecule type" value="Genomic_DNA"/>
</dbReference>
<dbReference type="SUPFAM" id="SSF56112">
    <property type="entry name" value="Protein kinase-like (PK-like)"/>
    <property type="match status" value="1"/>
</dbReference>
<gene>
    <name evidence="1" type="ORF">BYL167_LOCUS25728</name>
    <name evidence="2" type="ORF">BYL167_LOCUS25756</name>
    <name evidence="3" type="ORF">GIL414_LOCUS29286</name>
    <name evidence="4" type="ORF">GIL414_LOCUS29292</name>
</gene>
<dbReference type="EMBL" id="CAJOBJ010052697">
    <property type="protein sequence ID" value="CAF4381148.1"/>
    <property type="molecule type" value="Genomic_DNA"/>
</dbReference>
<feature type="non-terminal residue" evidence="4">
    <location>
        <position position="1"/>
    </location>
</feature>
<comment type="caution">
    <text evidence="4">The sequence shown here is derived from an EMBL/GenBank/DDBJ whole genome shotgun (WGS) entry which is preliminary data.</text>
</comment>
<dbReference type="AlphaFoldDB" id="A0A8S2V5N1"/>
<dbReference type="Proteomes" id="UP000681720">
    <property type="component" value="Unassembled WGS sequence"/>
</dbReference>
<evidence type="ECO:0000313" key="4">
    <source>
        <dbReference type="EMBL" id="CAF4381148.1"/>
    </source>
</evidence>
<organism evidence="4 5">
    <name type="scientific">Rotaria magnacalcarata</name>
    <dbReference type="NCBI Taxonomy" id="392030"/>
    <lineage>
        <taxon>Eukaryota</taxon>
        <taxon>Metazoa</taxon>
        <taxon>Spiralia</taxon>
        <taxon>Gnathifera</taxon>
        <taxon>Rotifera</taxon>
        <taxon>Eurotatoria</taxon>
        <taxon>Bdelloidea</taxon>
        <taxon>Philodinida</taxon>
        <taxon>Philodinidae</taxon>
        <taxon>Rotaria</taxon>
    </lineage>
</organism>
<proteinExistence type="predicted"/>
<reference evidence="4" key="1">
    <citation type="submission" date="2021-02" db="EMBL/GenBank/DDBJ databases">
        <authorList>
            <person name="Nowell W R."/>
        </authorList>
    </citation>
    <scope>NUCLEOTIDE SEQUENCE</scope>
</reference>
<dbReference type="EMBL" id="CAJOBH010027142">
    <property type="protein sequence ID" value="CAF4256649.1"/>
    <property type="molecule type" value="Genomic_DNA"/>
</dbReference>
<evidence type="ECO:0000313" key="2">
    <source>
        <dbReference type="EMBL" id="CAF4256649.1"/>
    </source>
</evidence>
<evidence type="ECO:0000313" key="5">
    <source>
        <dbReference type="Proteomes" id="UP000681720"/>
    </source>
</evidence>
<dbReference type="Proteomes" id="UP000681967">
    <property type="component" value="Unassembled WGS sequence"/>
</dbReference>
<accession>A0A8S2V5N1</accession>
<evidence type="ECO:0000313" key="1">
    <source>
        <dbReference type="EMBL" id="CAF4255934.1"/>
    </source>
</evidence>
<sequence>MFFVGLVALKELNFVSPTPSQFQAFRNEVIALKKITHQNTLNFYGYILTPRFAIVTQWCE</sequence>
<protein>
    <submittedName>
        <fullName evidence="4">Uncharacterized protein</fullName>
    </submittedName>
</protein>
<evidence type="ECO:0000313" key="3">
    <source>
        <dbReference type="EMBL" id="CAF4381016.1"/>
    </source>
</evidence>
<name>A0A8S2V5N1_9BILA</name>
<dbReference type="EMBL" id="CAJOBH010026988">
    <property type="protein sequence ID" value="CAF4255934.1"/>
    <property type="molecule type" value="Genomic_DNA"/>
</dbReference>
<dbReference type="Gene3D" id="3.30.200.20">
    <property type="entry name" value="Phosphorylase Kinase, domain 1"/>
    <property type="match status" value="1"/>
</dbReference>